<keyword evidence="2" id="KW-1185">Reference proteome</keyword>
<dbReference type="AlphaFoldDB" id="A0A2R6QES1"/>
<protein>
    <submittedName>
        <fullName evidence="1">Uncharacterized protein</fullName>
    </submittedName>
</protein>
<accession>A0A2R6QES1</accession>
<dbReference type="InterPro" id="IPR052449">
    <property type="entry name" value="STYX-Interacting_Phosphatase"/>
</dbReference>
<dbReference type="EMBL" id="MLYV02000357">
    <property type="protein sequence ID" value="PSS06832.1"/>
    <property type="molecule type" value="Genomic_DNA"/>
</dbReference>
<dbReference type="InterPro" id="IPR029021">
    <property type="entry name" value="Prot-tyrosine_phosphatase-like"/>
</dbReference>
<dbReference type="GO" id="GO:0005737">
    <property type="term" value="C:cytoplasm"/>
    <property type="evidence" value="ECO:0007669"/>
    <property type="project" value="TreeGrafter"/>
</dbReference>
<organism evidence="1 2">
    <name type="scientific">Hermanssonia centrifuga</name>
    <dbReference type="NCBI Taxonomy" id="98765"/>
    <lineage>
        <taxon>Eukaryota</taxon>
        <taxon>Fungi</taxon>
        <taxon>Dikarya</taxon>
        <taxon>Basidiomycota</taxon>
        <taxon>Agaricomycotina</taxon>
        <taxon>Agaricomycetes</taxon>
        <taxon>Polyporales</taxon>
        <taxon>Meruliaceae</taxon>
        <taxon>Hermanssonia</taxon>
    </lineage>
</organism>
<reference evidence="1 2" key="1">
    <citation type="submission" date="2018-02" db="EMBL/GenBank/DDBJ databases">
        <title>Genome sequence of the basidiomycete white-rot fungus Phlebia centrifuga.</title>
        <authorList>
            <person name="Granchi Z."/>
            <person name="Peng M."/>
            <person name="de Vries R.P."/>
            <person name="Hilden K."/>
            <person name="Makela M.R."/>
            <person name="Grigoriev I."/>
            <person name="Riley R."/>
        </authorList>
    </citation>
    <scope>NUCLEOTIDE SEQUENCE [LARGE SCALE GENOMIC DNA]</scope>
    <source>
        <strain evidence="1 2">FBCC195</strain>
    </source>
</reference>
<dbReference type="GO" id="GO:0005654">
    <property type="term" value="C:nucleoplasm"/>
    <property type="evidence" value="ECO:0007669"/>
    <property type="project" value="TreeGrafter"/>
</dbReference>
<dbReference type="GO" id="GO:0062026">
    <property type="term" value="P:negative regulation of SCF-dependent proteasomal ubiquitin-dependent catabolic process"/>
    <property type="evidence" value="ECO:0007669"/>
    <property type="project" value="TreeGrafter"/>
</dbReference>
<dbReference type="PANTHER" id="PTHR46588:SF1">
    <property type="entry name" value="SERINE_THREONINE_TYROSINE-INTERACTING PROTEIN"/>
    <property type="match status" value="1"/>
</dbReference>
<dbReference type="PANTHER" id="PTHR46588">
    <property type="entry name" value="SERINE/THREONINE/TYROSINE-INTERACTING PROTEIN"/>
    <property type="match status" value="1"/>
</dbReference>
<sequence>MQAFQNLTTDQLREVIQGPGDEWTYEMRREPQEIIPGLLLGPLQASKSLETLQSLGITHMCESASPPYMRHL</sequence>
<dbReference type="GO" id="GO:1990444">
    <property type="term" value="F:F-box domain binding"/>
    <property type="evidence" value="ECO:0007669"/>
    <property type="project" value="TreeGrafter"/>
</dbReference>
<dbReference type="Gene3D" id="3.90.190.10">
    <property type="entry name" value="Protein tyrosine phosphatase superfamily"/>
    <property type="match status" value="1"/>
</dbReference>
<dbReference type="STRING" id="98765.A0A2R6QES1"/>
<comment type="caution">
    <text evidence="1">The sequence shown here is derived from an EMBL/GenBank/DDBJ whole genome shotgun (WGS) entry which is preliminary data.</text>
</comment>
<evidence type="ECO:0000313" key="1">
    <source>
        <dbReference type="EMBL" id="PSS06832.1"/>
    </source>
</evidence>
<dbReference type="GO" id="GO:0070372">
    <property type="term" value="P:regulation of ERK1 and ERK2 cascade"/>
    <property type="evidence" value="ECO:0007669"/>
    <property type="project" value="TreeGrafter"/>
</dbReference>
<proteinExistence type="predicted"/>
<dbReference type="OrthoDB" id="2017893at2759"/>
<dbReference type="Proteomes" id="UP000186601">
    <property type="component" value="Unassembled WGS sequence"/>
</dbReference>
<name>A0A2R6QES1_9APHY</name>
<evidence type="ECO:0000313" key="2">
    <source>
        <dbReference type="Proteomes" id="UP000186601"/>
    </source>
</evidence>
<gene>
    <name evidence="1" type="ORF">PHLCEN_2v3551</name>
</gene>